<sequence>MTLLLVPFLAWPHHMQKRTNRRAYPTRRPLPYKFQQAKNEAAQDEDVGDSKKLRKESSEK</sequence>
<dbReference type="EMBL" id="ATLV01015067">
    <property type="status" value="NOT_ANNOTATED_CDS"/>
    <property type="molecule type" value="Genomic_DNA"/>
</dbReference>
<dbReference type="AlphaFoldDB" id="A0A084VPX7"/>
<protein>
    <submittedName>
        <fullName evidence="2 3">Pentatricopeptide repeat-containing protein, putative</fullName>
    </submittedName>
</protein>
<dbReference type="EnsemblMetazoa" id="ASIC007479-RA">
    <property type="protein sequence ID" value="ASIC007479-PA"/>
    <property type="gene ID" value="ASIC007479"/>
</dbReference>
<evidence type="ECO:0000313" key="3">
    <source>
        <dbReference type="EnsemblMetazoa" id="ASIC007479-PA"/>
    </source>
</evidence>
<keyword evidence="4" id="KW-1185">Reference proteome</keyword>
<evidence type="ECO:0000313" key="4">
    <source>
        <dbReference type="Proteomes" id="UP000030765"/>
    </source>
</evidence>
<accession>A0A084VPX7</accession>
<dbReference type="VEuPathDB" id="VectorBase:ASIC007479"/>
<gene>
    <name evidence="2" type="ORF">ZHAS_00007479</name>
</gene>
<feature type="region of interest" description="Disordered" evidence="1">
    <location>
        <begin position="15"/>
        <end position="60"/>
    </location>
</feature>
<evidence type="ECO:0000313" key="2">
    <source>
        <dbReference type="EMBL" id="KFB40021.1"/>
    </source>
</evidence>
<feature type="compositionally biased region" description="Basic and acidic residues" evidence="1">
    <location>
        <begin position="48"/>
        <end position="60"/>
    </location>
</feature>
<feature type="compositionally biased region" description="Basic residues" evidence="1">
    <location>
        <begin position="15"/>
        <end position="25"/>
    </location>
</feature>
<reference evidence="3" key="2">
    <citation type="submission" date="2020-05" db="UniProtKB">
        <authorList>
            <consortium name="EnsemblMetazoa"/>
        </authorList>
    </citation>
    <scope>IDENTIFICATION</scope>
</reference>
<reference evidence="2 4" key="1">
    <citation type="journal article" date="2014" name="BMC Genomics">
        <title>Genome sequence of Anopheles sinensis provides insight into genetics basis of mosquito competence for malaria parasites.</title>
        <authorList>
            <person name="Zhou D."/>
            <person name="Zhang D."/>
            <person name="Ding G."/>
            <person name="Shi L."/>
            <person name="Hou Q."/>
            <person name="Ye Y."/>
            <person name="Xu Y."/>
            <person name="Zhou H."/>
            <person name="Xiong C."/>
            <person name="Li S."/>
            <person name="Yu J."/>
            <person name="Hong S."/>
            <person name="Yu X."/>
            <person name="Zou P."/>
            <person name="Chen C."/>
            <person name="Chang X."/>
            <person name="Wang W."/>
            <person name="Lv Y."/>
            <person name="Sun Y."/>
            <person name="Ma L."/>
            <person name="Shen B."/>
            <person name="Zhu C."/>
        </authorList>
    </citation>
    <scope>NUCLEOTIDE SEQUENCE [LARGE SCALE GENOMIC DNA]</scope>
</reference>
<proteinExistence type="predicted"/>
<name>A0A084VPX7_ANOSI</name>
<dbReference type="EMBL" id="KE525001">
    <property type="protein sequence ID" value="KFB40021.1"/>
    <property type="molecule type" value="Genomic_DNA"/>
</dbReference>
<evidence type="ECO:0000256" key="1">
    <source>
        <dbReference type="SAM" id="MobiDB-lite"/>
    </source>
</evidence>
<organism evidence="2">
    <name type="scientific">Anopheles sinensis</name>
    <name type="common">Mosquito</name>
    <dbReference type="NCBI Taxonomy" id="74873"/>
    <lineage>
        <taxon>Eukaryota</taxon>
        <taxon>Metazoa</taxon>
        <taxon>Ecdysozoa</taxon>
        <taxon>Arthropoda</taxon>
        <taxon>Hexapoda</taxon>
        <taxon>Insecta</taxon>
        <taxon>Pterygota</taxon>
        <taxon>Neoptera</taxon>
        <taxon>Endopterygota</taxon>
        <taxon>Diptera</taxon>
        <taxon>Nematocera</taxon>
        <taxon>Culicoidea</taxon>
        <taxon>Culicidae</taxon>
        <taxon>Anophelinae</taxon>
        <taxon>Anopheles</taxon>
    </lineage>
</organism>
<dbReference type="Proteomes" id="UP000030765">
    <property type="component" value="Unassembled WGS sequence"/>
</dbReference>